<organism evidence="9 10">
    <name type="scientific">Dubosiella newyorkensis</name>
    <dbReference type="NCBI Taxonomy" id="1862672"/>
    <lineage>
        <taxon>Bacteria</taxon>
        <taxon>Bacillati</taxon>
        <taxon>Bacillota</taxon>
        <taxon>Erysipelotrichia</taxon>
        <taxon>Erysipelotrichales</taxon>
        <taxon>Erysipelotrichaceae</taxon>
        <taxon>Dubosiella</taxon>
    </lineage>
</organism>
<feature type="transmembrane region" description="Helical" evidence="7">
    <location>
        <begin position="81"/>
        <end position="99"/>
    </location>
</feature>
<keyword evidence="5 7" id="KW-1133">Transmembrane helix</keyword>
<evidence type="ECO:0000256" key="4">
    <source>
        <dbReference type="ARBA" id="ARBA00022692"/>
    </source>
</evidence>
<evidence type="ECO:0000256" key="3">
    <source>
        <dbReference type="ARBA" id="ARBA00022679"/>
    </source>
</evidence>
<evidence type="ECO:0000256" key="7">
    <source>
        <dbReference type="SAM" id="Phobius"/>
    </source>
</evidence>
<dbReference type="Proteomes" id="UP000186705">
    <property type="component" value="Unassembled WGS sequence"/>
</dbReference>
<dbReference type="GO" id="GO:0016020">
    <property type="term" value="C:membrane"/>
    <property type="evidence" value="ECO:0007669"/>
    <property type="project" value="UniProtKB-SubCell"/>
</dbReference>
<evidence type="ECO:0000256" key="1">
    <source>
        <dbReference type="ARBA" id="ARBA00004141"/>
    </source>
</evidence>
<dbReference type="STRING" id="1862672.BO225_07230"/>
<dbReference type="GO" id="GO:0016780">
    <property type="term" value="F:phosphotransferase activity, for other substituted phosphate groups"/>
    <property type="evidence" value="ECO:0007669"/>
    <property type="project" value="TreeGrafter"/>
</dbReference>
<dbReference type="InterPro" id="IPR017475">
    <property type="entry name" value="EPS_sugar_tfrase"/>
</dbReference>
<reference evidence="9 10" key="1">
    <citation type="submission" date="2016-11" db="EMBL/GenBank/DDBJ databases">
        <title>Description of two novel members of the family Erysipelotrichaceae: Ileibacterium lipovorans gen. nov., sp. nov. and Dubosiella newyorkensis, gen. nov., sp. nov.</title>
        <authorList>
            <person name="Cox L.M."/>
            <person name="Sohn J."/>
            <person name="Tyrrell K.L."/>
            <person name="Citron D.M."/>
            <person name="Lawson P.A."/>
            <person name="Patel N.B."/>
            <person name="Iizumi T."/>
            <person name="Perez-Perez G.I."/>
            <person name="Goldstein E.J."/>
            <person name="Blaser M.J."/>
        </authorList>
    </citation>
    <scope>NUCLEOTIDE SEQUENCE [LARGE SCALE GENOMIC DNA]</scope>
    <source>
        <strain evidence="9 10">NYU-BL-A4</strain>
    </source>
</reference>
<sequence length="450" mass="52350">MYKNIMELLMTAILVSVFPFTLGYKVKLVLLYVLMQNMAGRYRGRALLIWDELKLMTIGYIGYFLGSLLMINYTNFYWEKILWLLLFMVCHFLLNLIIARFSHLLLWNKVHKNVLIIGVGESASRLEDVCKVNRFSLHKIKAFIDCNNDPYFKNIHQTPAELHHPVYPAKDLEKVIEQENIDTVLIAIPEIGRTDLTRLTTRLDDLVDTVKYIPVSEGIINFNTKIDDFDGLLMISTSEGTIRPVERFFKRSIDICAGLAGMIVLAPLSVYVYVLNRKQGDTDPIFFKQERIGKDGKTFTIYKYRTMVPNAEKILDQLMEQDPKIRQEYQENKKLKDDPRVTKAGAFLRKTSLDEFPQFINVLKGEMSLIGPRPYLPREKVDMGSYYDDVVASKPGITGMWQTHGRSDVDFEHRLELDEYYYRNWSIWLDLTLLVRTIKQVLSKEEHGAM</sequence>
<protein>
    <recommendedName>
        <fullName evidence="8">Bacterial sugar transferase domain-containing protein</fullName>
    </recommendedName>
</protein>
<name>A0A1U7NLZ2_9FIRM</name>
<feature type="transmembrane region" description="Helical" evidence="7">
    <location>
        <begin position="253"/>
        <end position="274"/>
    </location>
</feature>
<comment type="subcellular location">
    <subcellularLocation>
        <location evidence="1">Membrane</location>
        <topology evidence="1">Multi-pass membrane protein</topology>
    </subcellularLocation>
</comment>
<dbReference type="NCBIfam" id="TIGR03025">
    <property type="entry name" value="EPS_sugtrans"/>
    <property type="match status" value="1"/>
</dbReference>
<comment type="caution">
    <text evidence="9">The sequence shown here is derived from an EMBL/GenBank/DDBJ whole genome shotgun (WGS) entry which is preliminary data.</text>
</comment>
<proteinExistence type="inferred from homology"/>
<keyword evidence="4 7" id="KW-0812">Transmembrane</keyword>
<keyword evidence="10" id="KW-1185">Reference proteome</keyword>
<dbReference type="Gene3D" id="3.40.50.720">
    <property type="entry name" value="NAD(P)-binding Rossmann-like Domain"/>
    <property type="match status" value="1"/>
</dbReference>
<evidence type="ECO:0000256" key="2">
    <source>
        <dbReference type="ARBA" id="ARBA00006464"/>
    </source>
</evidence>
<dbReference type="EMBL" id="MPKA01000068">
    <property type="protein sequence ID" value="OLU46102.1"/>
    <property type="molecule type" value="Genomic_DNA"/>
</dbReference>
<accession>A0A1U7NLZ2</accession>
<evidence type="ECO:0000259" key="8">
    <source>
        <dbReference type="Pfam" id="PF02397"/>
    </source>
</evidence>
<feature type="domain" description="Bacterial sugar transferase" evidence="8">
    <location>
        <begin position="250"/>
        <end position="442"/>
    </location>
</feature>
<feature type="transmembrane region" description="Helical" evidence="7">
    <location>
        <begin position="55"/>
        <end position="75"/>
    </location>
</feature>
<dbReference type="PANTHER" id="PTHR30576:SF0">
    <property type="entry name" value="UNDECAPRENYL-PHOSPHATE N-ACETYLGALACTOSAMINYL 1-PHOSPHATE TRANSFERASE-RELATED"/>
    <property type="match status" value="1"/>
</dbReference>
<evidence type="ECO:0000313" key="9">
    <source>
        <dbReference type="EMBL" id="OLU46102.1"/>
    </source>
</evidence>
<dbReference type="PANTHER" id="PTHR30576">
    <property type="entry name" value="COLANIC BIOSYNTHESIS UDP-GLUCOSE LIPID CARRIER TRANSFERASE"/>
    <property type="match status" value="1"/>
</dbReference>
<keyword evidence="6 7" id="KW-0472">Membrane</keyword>
<evidence type="ECO:0000313" key="10">
    <source>
        <dbReference type="Proteomes" id="UP000186705"/>
    </source>
</evidence>
<evidence type="ECO:0000256" key="6">
    <source>
        <dbReference type="ARBA" id="ARBA00023136"/>
    </source>
</evidence>
<comment type="similarity">
    <text evidence="2">Belongs to the bacterial sugar transferase family.</text>
</comment>
<feature type="transmembrane region" description="Helical" evidence="7">
    <location>
        <begin position="12"/>
        <end position="34"/>
    </location>
</feature>
<dbReference type="InterPro" id="IPR003362">
    <property type="entry name" value="Bact_transf"/>
</dbReference>
<gene>
    <name evidence="9" type="ORF">BO225_07230</name>
</gene>
<keyword evidence="3" id="KW-0808">Transferase</keyword>
<evidence type="ECO:0000256" key="5">
    <source>
        <dbReference type="ARBA" id="ARBA00022989"/>
    </source>
</evidence>
<dbReference type="AlphaFoldDB" id="A0A1U7NLZ2"/>
<dbReference type="Pfam" id="PF02397">
    <property type="entry name" value="Bac_transf"/>
    <property type="match status" value="1"/>
</dbReference>